<feature type="domain" description="Transcriptional regulator DIP2311-like C-terminal" evidence="1">
    <location>
        <begin position="50"/>
        <end position="101"/>
    </location>
</feature>
<dbReference type="InterPro" id="IPR036388">
    <property type="entry name" value="WH-like_DNA-bd_sf"/>
</dbReference>
<dbReference type="Proteomes" id="UP000557717">
    <property type="component" value="Unassembled WGS sequence"/>
</dbReference>
<evidence type="ECO:0000259" key="1">
    <source>
        <dbReference type="Pfam" id="PF22168"/>
    </source>
</evidence>
<dbReference type="AlphaFoldDB" id="A0A840VCS4"/>
<dbReference type="Pfam" id="PF22168">
    <property type="entry name" value="DIP2311-like_C"/>
    <property type="match status" value="1"/>
</dbReference>
<reference evidence="2 3" key="1">
    <citation type="submission" date="2020-08" db="EMBL/GenBank/DDBJ databases">
        <title>Genomic Encyclopedia of Type Strains, Phase IV (KMG-IV): sequencing the most valuable type-strain genomes for metagenomic binning, comparative biology and taxonomic classification.</title>
        <authorList>
            <person name="Goeker M."/>
        </authorList>
    </citation>
    <scope>NUCLEOTIDE SEQUENCE [LARGE SCALE GENOMIC DNA]</scope>
    <source>
        <strain evidence="2 3">YC6886</strain>
    </source>
</reference>
<dbReference type="InterPro" id="IPR054760">
    <property type="entry name" value="DIP2311-like_C"/>
</dbReference>
<accession>A0A840VCS4</accession>
<name>A0A840VCS4_9BACT</name>
<organism evidence="2 3">
    <name type="scientific">Haloferula luteola</name>
    <dbReference type="NCBI Taxonomy" id="595692"/>
    <lineage>
        <taxon>Bacteria</taxon>
        <taxon>Pseudomonadati</taxon>
        <taxon>Verrucomicrobiota</taxon>
        <taxon>Verrucomicrobiia</taxon>
        <taxon>Verrucomicrobiales</taxon>
        <taxon>Verrucomicrobiaceae</taxon>
        <taxon>Haloferula</taxon>
    </lineage>
</organism>
<dbReference type="InterPro" id="IPR011991">
    <property type="entry name" value="ArsR-like_HTH"/>
</dbReference>
<dbReference type="InterPro" id="IPR036390">
    <property type="entry name" value="WH_DNA-bd_sf"/>
</dbReference>
<protein>
    <submittedName>
        <fullName evidence="2">DNA-binding MarR family transcriptional regulator</fullName>
    </submittedName>
</protein>
<dbReference type="Gene3D" id="1.10.10.10">
    <property type="entry name" value="Winged helix-like DNA-binding domain superfamily/Winged helix DNA-binding domain"/>
    <property type="match status" value="1"/>
</dbReference>
<sequence>MGEIDQSEQKRFQRIGELLARAISRKAQRETVEAAQRKQPALPENADPIVVFLAQVGEATPKEIRERFGLSRATAYRRLEALVAMGHLTKHGNTRSIRYRLASVTVGTAA</sequence>
<gene>
    <name evidence="2" type="ORF">HNR46_000879</name>
</gene>
<dbReference type="RefSeq" id="WP_184016132.1">
    <property type="nucleotide sequence ID" value="NZ_JACHFD010000003.1"/>
</dbReference>
<dbReference type="GO" id="GO:0006355">
    <property type="term" value="P:regulation of DNA-templated transcription"/>
    <property type="evidence" value="ECO:0007669"/>
    <property type="project" value="UniProtKB-ARBA"/>
</dbReference>
<comment type="caution">
    <text evidence="2">The sequence shown here is derived from an EMBL/GenBank/DDBJ whole genome shotgun (WGS) entry which is preliminary data.</text>
</comment>
<keyword evidence="3" id="KW-1185">Reference proteome</keyword>
<evidence type="ECO:0000313" key="3">
    <source>
        <dbReference type="Proteomes" id="UP000557717"/>
    </source>
</evidence>
<dbReference type="GO" id="GO:0003677">
    <property type="term" value="F:DNA binding"/>
    <property type="evidence" value="ECO:0007669"/>
    <property type="project" value="UniProtKB-KW"/>
</dbReference>
<dbReference type="EMBL" id="JACHFD010000003">
    <property type="protein sequence ID" value="MBB5350651.1"/>
    <property type="molecule type" value="Genomic_DNA"/>
</dbReference>
<proteinExistence type="predicted"/>
<keyword evidence="2" id="KW-0238">DNA-binding</keyword>
<dbReference type="SUPFAM" id="SSF46785">
    <property type="entry name" value="Winged helix' DNA-binding domain"/>
    <property type="match status" value="1"/>
</dbReference>
<dbReference type="CDD" id="cd00090">
    <property type="entry name" value="HTH_ARSR"/>
    <property type="match status" value="1"/>
</dbReference>
<evidence type="ECO:0000313" key="2">
    <source>
        <dbReference type="EMBL" id="MBB5350651.1"/>
    </source>
</evidence>